<dbReference type="InterPro" id="IPR023214">
    <property type="entry name" value="HAD_sf"/>
</dbReference>
<dbReference type="SUPFAM" id="SSF56784">
    <property type="entry name" value="HAD-like"/>
    <property type="match status" value="1"/>
</dbReference>
<evidence type="ECO:0000313" key="1">
    <source>
        <dbReference type="EMBL" id="QDV33772.1"/>
    </source>
</evidence>
<dbReference type="Proteomes" id="UP000317835">
    <property type="component" value="Chromosome"/>
</dbReference>
<protein>
    <recommendedName>
        <fullName evidence="3">Phosphoglycolate phosphatase</fullName>
    </recommendedName>
</protein>
<evidence type="ECO:0000313" key="2">
    <source>
        <dbReference type="Proteomes" id="UP000317835"/>
    </source>
</evidence>
<organism evidence="1 2">
    <name type="scientific">Tautonia plasticadhaerens</name>
    <dbReference type="NCBI Taxonomy" id="2527974"/>
    <lineage>
        <taxon>Bacteria</taxon>
        <taxon>Pseudomonadati</taxon>
        <taxon>Planctomycetota</taxon>
        <taxon>Planctomycetia</taxon>
        <taxon>Isosphaerales</taxon>
        <taxon>Isosphaeraceae</taxon>
        <taxon>Tautonia</taxon>
    </lineage>
</organism>
<dbReference type="InterPro" id="IPR036412">
    <property type="entry name" value="HAD-like_sf"/>
</dbReference>
<accession>A0A518GZ18</accession>
<sequence>MSVAPDPQAALRGFAKTSDFFVGIDSDGCVFDTMEVKHKECFIPNIIRYFGLAAVSKYAREAAEFVNLYSKHRGINRFPALTETLDLLERRPEVSRRGVTLPRLQGLRGWIGRESKLGNPVLRAEVERTGDADLALCLEWSEAVNRTVEQIVRDVPPFPMVRESLDALKGRADVMVVSATPTEALTREWVEHGIDGHVGLIAGQELGSKKEHLGIAAVDRYERHRILMVGDAPGDRKAAEANGVLFYPINPGDEDRSWQRFHDEALPRFFEGSYEGEYMASRIAEFEALLPEHPPWTSAP</sequence>
<dbReference type="AlphaFoldDB" id="A0A518GZ18"/>
<gene>
    <name evidence="1" type="ORF">ElP_16510</name>
</gene>
<dbReference type="Gene3D" id="3.40.50.1000">
    <property type="entry name" value="HAD superfamily/HAD-like"/>
    <property type="match status" value="1"/>
</dbReference>
<name>A0A518GZ18_9BACT</name>
<dbReference type="OrthoDB" id="9796026at2"/>
<dbReference type="KEGG" id="tpla:ElP_16510"/>
<dbReference type="RefSeq" id="WP_145268154.1">
    <property type="nucleotide sequence ID" value="NZ_CP036426.1"/>
</dbReference>
<keyword evidence="2" id="KW-1185">Reference proteome</keyword>
<evidence type="ECO:0008006" key="3">
    <source>
        <dbReference type="Google" id="ProtNLM"/>
    </source>
</evidence>
<reference evidence="1 2" key="1">
    <citation type="submission" date="2019-02" db="EMBL/GenBank/DDBJ databases">
        <title>Deep-cultivation of Planctomycetes and their phenomic and genomic characterization uncovers novel biology.</title>
        <authorList>
            <person name="Wiegand S."/>
            <person name="Jogler M."/>
            <person name="Boedeker C."/>
            <person name="Pinto D."/>
            <person name="Vollmers J."/>
            <person name="Rivas-Marin E."/>
            <person name="Kohn T."/>
            <person name="Peeters S.H."/>
            <person name="Heuer A."/>
            <person name="Rast P."/>
            <person name="Oberbeckmann S."/>
            <person name="Bunk B."/>
            <person name="Jeske O."/>
            <person name="Meyerdierks A."/>
            <person name="Storesund J.E."/>
            <person name="Kallscheuer N."/>
            <person name="Luecker S."/>
            <person name="Lage O.M."/>
            <person name="Pohl T."/>
            <person name="Merkel B.J."/>
            <person name="Hornburger P."/>
            <person name="Mueller R.-W."/>
            <person name="Bruemmer F."/>
            <person name="Labrenz M."/>
            <person name="Spormann A.M."/>
            <person name="Op den Camp H."/>
            <person name="Overmann J."/>
            <person name="Amann R."/>
            <person name="Jetten M.S.M."/>
            <person name="Mascher T."/>
            <person name="Medema M.H."/>
            <person name="Devos D.P."/>
            <person name="Kaster A.-K."/>
            <person name="Ovreas L."/>
            <person name="Rohde M."/>
            <person name="Galperin M.Y."/>
            <person name="Jogler C."/>
        </authorList>
    </citation>
    <scope>NUCLEOTIDE SEQUENCE [LARGE SCALE GENOMIC DNA]</scope>
    <source>
        <strain evidence="1 2">ElP</strain>
    </source>
</reference>
<dbReference type="EMBL" id="CP036426">
    <property type="protein sequence ID" value="QDV33772.1"/>
    <property type="molecule type" value="Genomic_DNA"/>
</dbReference>
<proteinExistence type="predicted"/>